<dbReference type="EMBL" id="CP144541">
    <property type="protein sequence ID" value="WVW79561.1"/>
    <property type="molecule type" value="Genomic_DNA"/>
</dbReference>
<dbReference type="PANTHER" id="PTHR35192">
    <property type="entry name" value="PROTEIN, PUTATIVE-RELATED"/>
    <property type="match status" value="1"/>
</dbReference>
<evidence type="ECO:0000256" key="1">
    <source>
        <dbReference type="SAM" id="SignalP"/>
    </source>
</evidence>
<dbReference type="Proteomes" id="UP000092730">
    <property type="component" value="Chromosome 1"/>
</dbReference>
<dbReference type="KEGG" id="kbi:30204613"/>
<feature type="chain" id="PRO_5042547174" description="Protein CPL1-like domain-containing protein" evidence="1">
    <location>
        <begin position="24"/>
        <end position="305"/>
    </location>
</feature>
<reference evidence="3" key="1">
    <citation type="submission" date="2013-07" db="EMBL/GenBank/DDBJ databases">
        <authorList>
            <consortium name="The Broad Institute Genome Sequencing Platform"/>
            <person name="Cuomo C."/>
            <person name="Litvintseva A."/>
            <person name="Chen Y."/>
            <person name="Heitman J."/>
            <person name="Sun S."/>
            <person name="Springer D."/>
            <person name="Dromer F."/>
            <person name="Young S.K."/>
            <person name="Zeng Q."/>
            <person name="Gargeya S."/>
            <person name="Fitzgerald M."/>
            <person name="Abouelleil A."/>
            <person name="Alvarado L."/>
            <person name="Berlin A.M."/>
            <person name="Chapman S.B."/>
            <person name="Dewar J."/>
            <person name="Goldberg J."/>
            <person name="Griggs A."/>
            <person name="Gujja S."/>
            <person name="Hansen M."/>
            <person name="Howarth C."/>
            <person name="Imamovic A."/>
            <person name="Larimer J."/>
            <person name="McCowan C."/>
            <person name="Murphy C."/>
            <person name="Pearson M."/>
            <person name="Priest M."/>
            <person name="Roberts A."/>
            <person name="Saif S."/>
            <person name="Shea T."/>
            <person name="Sykes S."/>
            <person name="Wortman J."/>
            <person name="Nusbaum C."/>
            <person name="Birren B."/>
        </authorList>
    </citation>
    <scope>NUCLEOTIDE SEQUENCE</scope>
    <source>
        <strain evidence="3">CBS 10118</strain>
    </source>
</reference>
<dbReference type="RefSeq" id="XP_019049795.2">
    <property type="nucleotide sequence ID" value="XM_019186917.2"/>
</dbReference>
<protein>
    <recommendedName>
        <fullName evidence="2">Protein CPL1-like domain-containing protein</fullName>
    </recommendedName>
</protein>
<proteinExistence type="predicted"/>
<organism evidence="3 4">
    <name type="scientific">Kwoniella bestiolae CBS 10118</name>
    <dbReference type="NCBI Taxonomy" id="1296100"/>
    <lineage>
        <taxon>Eukaryota</taxon>
        <taxon>Fungi</taxon>
        <taxon>Dikarya</taxon>
        <taxon>Basidiomycota</taxon>
        <taxon>Agaricomycotina</taxon>
        <taxon>Tremellomycetes</taxon>
        <taxon>Tremellales</taxon>
        <taxon>Cryptococcaceae</taxon>
        <taxon>Kwoniella</taxon>
    </lineage>
</organism>
<dbReference type="AlphaFoldDB" id="A0AAJ8K1Z3"/>
<evidence type="ECO:0000313" key="3">
    <source>
        <dbReference type="EMBL" id="WVW79561.1"/>
    </source>
</evidence>
<feature type="signal peptide" evidence="1">
    <location>
        <begin position="1"/>
        <end position="23"/>
    </location>
</feature>
<evidence type="ECO:0000259" key="2">
    <source>
        <dbReference type="Pfam" id="PF21671"/>
    </source>
</evidence>
<reference evidence="3" key="2">
    <citation type="submission" date="2024-02" db="EMBL/GenBank/DDBJ databases">
        <title>Comparative genomics of Cryptococcus and Kwoniella reveals pathogenesis evolution and contrasting modes of karyotype evolution via chromosome fusion or intercentromeric recombination.</title>
        <authorList>
            <person name="Coelho M.A."/>
            <person name="David-Palma M."/>
            <person name="Shea T."/>
            <person name="Bowers K."/>
            <person name="McGinley-Smith S."/>
            <person name="Mohammad A.W."/>
            <person name="Gnirke A."/>
            <person name="Yurkov A.M."/>
            <person name="Nowrousian M."/>
            <person name="Sun S."/>
            <person name="Cuomo C.A."/>
            <person name="Heitman J."/>
        </authorList>
    </citation>
    <scope>NUCLEOTIDE SEQUENCE</scope>
    <source>
        <strain evidence="3">CBS 10118</strain>
    </source>
</reference>
<feature type="domain" description="Protein CPL1-like" evidence="2">
    <location>
        <begin position="235"/>
        <end position="297"/>
    </location>
</feature>
<dbReference type="PROSITE" id="PS51257">
    <property type="entry name" value="PROKAR_LIPOPROTEIN"/>
    <property type="match status" value="1"/>
</dbReference>
<dbReference type="GeneID" id="30204613"/>
<sequence length="305" mass="32454">MIRSSSTPLLLVLGLVYASVAYGYTFVGCTNVVNPTTGDPAAISVANAALCNNYCAPTADSAPYFYYNVQSQSCVCTSQAPTAAIYPTGGASDNAGNCNSGYATAYKLATTFTFTNCDGSADPSSSVTYYVNTPGECFTSCRTYGQAFFSVYRQNNQFTCLCAASSTPYASNNDPRNCGSAGWFRYYHSAESSASGLARRQLREKLDMAKKERQRSERFCPRGLTACAVEGWDSYECIDTSSELESCGGCVFGEYGSSYNSTSVGTDCSSLPGIALGAVTCQNSRCQAQACKKGYELINGVCSRQ</sequence>
<dbReference type="PANTHER" id="PTHR35192:SF2">
    <property type="entry name" value="APPLE DOMAIN-CONTAINING PROTEIN"/>
    <property type="match status" value="1"/>
</dbReference>
<dbReference type="Pfam" id="PF21671">
    <property type="entry name" value="CPL1-like"/>
    <property type="match status" value="1"/>
</dbReference>
<gene>
    <name evidence="3" type="ORF">I302_101530</name>
</gene>
<keyword evidence="4" id="KW-1185">Reference proteome</keyword>
<keyword evidence="1" id="KW-0732">Signal</keyword>
<dbReference type="InterPro" id="IPR048661">
    <property type="entry name" value="CPL1-like"/>
</dbReference>
<name>A0AAJ8K1Z3_9TREE</name>
<evidence type="ECO:0000313" key="4">
    <source>
        <dbReference type="Proteomes" id="UP000092730"/>
    </source>
</evidence>
<dbReference type="InterPro" id="IPR038955">
    <property type="entry name" value="PriA/CPL1_fungi"/>
</dbReference>
<accession>A0AAJ8K1Z3</accession>